<dbReference type="NCBIfam" id="TIGR01549">
    <property type="entry name" value="HAD-SF-IA-v1"/>
    <property type="match status" value="1"/>
</dbReference>
<keyword evidence="4" id="KW-0460">Magnesium</keyword>
<dbReference type="InterPro" id="IPR036412">
    <property type="entry name" value="HAD-like_sf"/>
</dbReference>
<dbReference type="SFLD" id="SFLDS00003">
    <property type="entry name" value="Haloacid_Dehalogenase"/>
    <property type="match status" value="1"/>
</dbReference>
<dbReference type="InterPro" id="IPR023198">
    <property type="entry name" value="PGP-like_dom2"/>
</dbReference>
<dbReference type="Gene3D" id="1.10.150.240">
    <property type="entry name" value="Putative phosphatase, domain 2"/>
    <property type="match status" value="1"/>
</dbReference>
<dbReference type="InterPro" id="IPR051400">
    <property type="entry name" value="HAD-like_hydrolase"/>
</dbReference>
<dbReference type="EMBL" id="JACRSZ010000001">
    <property type="protein sequence ID" value="MBC8571912.1"/>
    <property type="molecule type" value="Genomic_DNA"/>
</dbReference>
<keyword evidence="3 5" id="KW-0378">Hydrolase</keyword>
<comment type="caution">
    <text evidence="5">The sequence shown here is derived from an EMBL/GenBank/DDBJ whole genome shotgun (WGS) entry which is preliminary data.</text>
</comment>
<dbReference type="RefSeq" id="WP_249306906.1">
    <property type="nucleotide sequence ID" value="NZ_JACRSZ010000001.1"/>
</dbReference>
<accession>A0ABR7N686</accession>
<evidence type="ECO:0000313" key="5">
    <source>
        <dbReference type="EMBL" id="MBC8571912.1"/>
    </source>
</evidence>
<dbReference type="Gene3D" id="3.40.50.1000">
    <property type="entry name" value="HAD superfamily/HAD-like"/>
    <property type="match status" value="1"/>
</dbReference>
<keyword evidence="6" id="KW-1185">Reference proteome</keyword>
<evidence type="ECO:0000313" key="6">
    <source>
        <dbReference type="Proteomes" id="UP000657421"/>
    </source>
</evidence>
<comment type="cofactor">
    <cofactor evidence="1">
        <name>Mg(2+)</name>
        <dbReference type="ChEBI" id="CHEBI:18420"/>
    </cofactor>
</comment>
<dbReference type="SFLD" id="SFLDG01129">
    <property type="entry name" value="C1.5:_HAD__Beta-PGM__Phosphata"/>
    <property type="match status" value="1"/>
</dbReference>
<reference evidence="5 6" key="1">
    <citation type="submission" date="2020-08" db="EMBL/GenBank/DDBJ databases">
        <title>Genome public.</title>
        <authorList>
            <person name="Liu C."/>
            <person name="Sun Q."/>
        </authorList>
    </citation>
    <scope>NUCLEOTIDE SEQUENCE [LARGE SCALE GENOMIC DNA]</scope>
    <source>
        <strain evidence="5 6">NSJ-46</strain>
    </source>
</reference>
<evidence type="ECO:0000256" key="4">
    <source>
        <dbReference type="ARBA" id="ARBA00022842"/>
    </source>
</evidence>
<evidence type="ECO:0000256" key="2">
    <source>
        <dbReference type="ARBA" id="ARBA00022723"/>
    </source>
</evidence>
<evidence type="ECO:0000256" key="1">
    <source>
        <dbReference type="ARBA" id="ARBA00001946"/>
    </source>
</evidence>
<organism evidence="5 6">
    <name type="scientific">Jingyaoa shaoxingensis</name>
    <dbReference type="NCBI Taxonomy" id="2763671"/>
    <lineage>
        <taxon>Bacteria</taxon>
        <taxon>Bacillati</taxon>
        <taxon>Bacillota</taxon>
        <taxon>Clostridia</taxon>
        <taxon>Lachnospirales</taxon>
        <taxon>Lachnospiraceae</taxon>
        <taxon>Jingyaoa</taxon>
    </lineage>
</organism>
<keyword evidence="2" id="KW-0479">Metal-binding</keyword>
<dbReference type="PANTHER" id="PTHR46470">
    <property type="entry name" value="N-ACYLNEURAMINATE-9-PHOSPHATASE"/>
    <property type="match status" value="1"/>
</dbReference>
<dbReference type="InterPro" id="IPR006439">
    <property type="entry name" value="HAD-SF_hydro_IA"/>
</dbReference>
<dbReference type="SUPFAM" id="SSF56784">
    <property type="entry name" value="HAD-like"/>
    <property type="match status" value="1"/>
</dbReference>
<dbReference type="Pfam" id="PF00702">
    <property type="entry name" value="Hydrolase"/>
    <property type="match status" value="1"/>
</dbReference>
<evidence type="ECO:0000256" key="3">
    <source>
        <dbReference type="ARBA" id="ARBA00022801"/>
    </source>
</evidence>
<sequence>MNKKTILIFDLDDTLYDRAEPFRKALEAASGLHIEGDVRAWYGIYSRHSQEMFEANARGEITLEESHVLRIRHAAAELGIHMTAEQELAYQRYYEQAQKDIVMSDTMKELLSFCCEAEIQMGILTNGPVKNQNRKVQALGLGKWIPHEHIFISEGIGFTKPDVGAFHYVEKALQARPEELCMIGDSYTSDIAGAMEAGWKTIWLDKNKTETQNEGKKADLTVNTEEQLRKRIKGNG</sequence>
<dbReference type="GO" id="GO:0016787">
    <property type="term" value="F:hydrolase activity"/>
    <property type="evidence" value="ECO:0007669"/>
    <property type="project" value="UniProtKB-KW"/>
</dbReference>
<dbReference type="InterPro" id="IPR023214">
    <property type="entry name" value="HAD_sf"/>
</dbReference>
<dbReference type="Proteomes" id="UP000657421">
    <property type="component" value="Unassembled WGS sequence"/>
</dbReference>
<name>A0ABR7N686_9FIRM</name>
<protein>
    <submittedName>
        <fullName evidence="5">HAD family hydrolase</fullName>
    </submittedName>
</protein>
<gene>
    <name evidence="5" type="ORF">H8716_02245</name>
</gene>
<dbReference type="PANTHER" id="PTHR46470:SF2">
    <property type="entry name" value="GLYCERALDEHYDE 3-PHOSPHATE PHOSPHATASE"/>
    <property type="match status" value="1"/>
</dbReference>
<proteinExistence type="predicted"/>